<dbReference type="PANTHER" id="PTHR37299:SF1">
    <property type="entry name" value="STAGE 0 SPORULATION PROTEIN A HOMOLOG"/>
    <property type="match status" value="1"/>
</dbReference>
<dbReference type="PROSITE" id="PS50930">
    <property type="entry name" value="HTH_LYTTR"/>
    <property type="match status" value="1"/>
</dbReference>
<name>A0ABY7S158_9FLAO</name>
<evidence type="ECO:0000259" key="2">
    <source>
        <dbReference type="PROSITE" id="PS50110"/>
    </source>
</evidence>
<dbReference type="PANTHER" id="PTHR37299">
    <property type="entry name" value="TRANSCRIPTIONAL REGULATOR-RELATED"/>
    <property type="match status" value="1"/>
</dbReference>
<keyword evidence="1" id="KW-0597">Phosphoprotein</keyword>
<reference evidence="4 5" key="1">
    <citation type="submission" date="2023-01" db="EMBL/GenBank/DDBJ databases">
        <title>Psychroserpens ponticola sp. nov., isolated from seawater.</title>
        <authorList>
            <person name="Kristyanto S."/>
            <person name="Jung J."/>
            <person name="Kim J.M."/>
            <person name="Jeon C.O."/>
        </authorList>
    </citation>
    <scope>NUCLEOTIDE SEQUENCE [LARGE SCALE GENOMIC DNA]</scope>
    <source>
        <strain evidence="4 5">MSW6</strain>
    </source>
</reference>
<keyword evidence="4" id="KW-0238">DNA-binding</keyword>
<dbReference type="Pfam" id="PF04397">
    <property type="entry name" value="LytTR"/>
    <property type="match status" value="1"/>
</dbReference>
<evidence type="ECO:0000313" key="4">
    <source>
        <dbReference type="EMBL" id="WCO02735.1"/>
    </source>
</evidence>
<dbReference type="InterPro" id="IPR007492">
    <property type="entry name" value="LytTR_DNA-bd_dom"/>
</dbReference>
<feature type="domain" description="HTH LytTR-type" evidence="3">
    <location>
        <begin position="150"/>
        <end position="220"/>
    </location>
</feature>
<proteinExistence type="predicted"/>
<evidence type="ECO:0000256" key="1">
    <source>
        <dbReference type="PROSITE-ProRule" id="PRU00169"/>
    </source>
</evidence>
<accession>A0ABY7S158</accession>
<evidence type="ECO:0000259" key="3">
    <source>
        <dbReference type="PROSITE" id="PS50930"/>
    </source>
</evidence>
<dbReference type="Gene3D" id="3.40.50.2300">
    <property type="match status" value="1"/>
</dbReference>
<dbReference type="InterPro" id="IPR046947">
    <property type="entry name" value="LytR-like"/>
</dbReference>
<evidence type="ECO:0000313" key="5">
    <source>
        <dbReference type="Proteomes" id="UP001202717"/>
    </source>
</evidence>
<gene>
    <name evidence="4" type="ORF">MUN68_004370</name>
</gene>
<feature type="modified residue" description="4-aspartylphosphate" evidence="1">
    <location>
        <position position="56"/>
    </location>
</feature>
<dbReference type="EMBL" id="CP116221">
    <property type="protein sequence ID" value="WCO02735.1"/>
    <property type="molecule type" value="Genomic_DNA"/>
</dbReference>
<dbReference type="RefSeq" id="WP_249995500.1">
    <property type="nucleotide sequence ID" value="NZ_CP116221.1"/>
</dbReference>
<dbReference type="SUPFAM" id="SSF52172">
    <property type="entry name" value="CheY-like"/>
    <property type="match status" value="1"/>
</dbReference>
<dbReference type="GO" id="GO:0003677">
    <property type="term" value="F:DNA binding"/>
    <property type="evidence" value="ECO:0007669"/>
    <property type="project" value="UniProtKB-KW"/>
</dbReference>
<dbReference type="InterPro" id="IPR001789">
    <property type="entry name" value="Sig_transdc_resp-reg_receiver"/>
</dbReference>
<dbReference type="Gene3D" id="2.40.50.1020">
    <property type="entry name" value="LytTr DNA-binding domain"/>
    <property type="match status" value="1"/>
</dbReference>
<dbReference type="PROSITE" id="PS50110">
    <property type="entry name" value="RESPONSE_REGULATORY"/>
    <property type="match status" value="1"/>
</dbReference>
<keyword evidence="5" id="KW-1185">Reference proteome</keyword>
<feature type="domain" description="Response regulatory" evidence="2">
    <location>
        <begin position="6"/>
        <end position="121"/>
    </location>
</feature>
<dbReference type="Proteomes" id="UP001202717">
    <property type="component" value="Chromosome"/>
</dbReference>
<organism evidence="4 5">
    <name type="scientific">Psychroserpens ponticola</name>
    <dbReference type="NCBI Taxonomy" id="2932268"/>
    <lineage>
        <taxon>Bacteria</taxon>
        <taxon>Pseudomonadati</taxon>
        <taxon>Bacteroidota</taxon>
        <taxon>Flavobacteriia</taxon>
        <taxon>Flavobacteriales</taxon>
        <taxon>Flavobacteriaceae</taxon>
        <taxon>Psychroserpens</taxon>
    </lineage>
</organism>
<protein>
    <submittedName>
        <fullName evidence="4">LytTR family transcriptional regulator DNA-binding domain-containing protein</fullName>
    </submittedName>
</protein>
<dbReference type="InterPro" id="IPR011006">
    <property type="entry name" value="CheY-like_superfamily"/>
</dbReference>
<dbReference type="SMART" id="SM00448">
    <property type="entry name" value="REC"/>
    <property type="match status" value="1"/>
</dbReference>
<sequence>MSTPIKILIVEDEMIIAANISLQLTTLGYDIIGIVPRAEEAITCVKHDLPDIVLMDINLKGDLDGIDTVKRIQKEHEIAVIYLTANADETNFNRAKSTHPHAFISKPFKKLDLQRAIELTVDRLQQENNDNVEISSSVAESSPFMLSDCIFVRHNDKMVKVHINDIFYIEAERNYCRIYSKGKEYLLVITLKDMDEKLPNKHFLRVHRSFIVNLSQIDEIATSHIVIAKKAIPVSKTLKEELLKRLQTI</sequence>
<dbReference type="CDD" id="cd17534">
    <property type="entry name" value="REC_DC-like"/>
    <property type="match status" value="1"/>
</dbReference>
<dbReference type="Pfam" id="PF00072">
    <property type="entry name" value="Response_reg"/>
    <property type="match status" value="1"/>
</dbReference>
<dbReference type="SMART" id="SM00850">
    <property type="entry name" value="LytTR"/>
    <property type="match status" value="1"/>
</dbReference>